<sequence length="297" mass="32005">MASSSSYLASCLPFPAFDPSLRSLITSLDLCSRSDRRSTDSLPIPDNENLPDPLVPDDRSCTRVHPPWRPRFRVTAQVRPFWANGLPEERIDLHCGAMMGLGINANPEAAPCHYGCSIYLAEQCWNGGCIYLTMLRRIKRKAPLPPCNSGRGVGGEDAVASAGGNRGDVPSEPVGGAELNGKRTRKFGVISRPSLKHDSEESTNQESEINHGSSLDPGPASRAGTPTKEGSVRMSLGEGPVTAPPRAAQVLYRGSSATLPSHSRHRLSDTCKTESLDCEISSQVRLSLPFAAHKHQL</sequence>
<comment type="caution">
    <text evidence="2">The sequence shown here is derived from an EMBL/GenBank/DDBJ whole genome shotgun (WGS) entry which is preliminary data.</text>
</comment>
<reference evidence="2 3" key="1">
    <citation type="submission" date="2015-08" db="EMBL/GenBank/DDBJ databases">
        <title>The genome of the Asian arowana (Scleropages formosus).</title>
        <authorList>
            <person name="Tan M.H."/>
            <person name="Gan H.M."/>
            <person name="Croft L.J."/>
            <person name="Austin C.M."/>
        </authorList>
    </citation>
    <scope>NUCLEOTIDE SEQUENCE [LARGE SCALE GENOMIC DNA]</scope>
    <source>
        <strain evidence="2">Aro1</strain>
    </source>
</reference>
<protein>
    <submittedName>
        <fullName evidence="2">Uncharacterized protein</fullName>
    </submittedName>
</protein>
<dbReference type="Proteomes" id="UP000034805">
    <property type="component" value="Unassembled WGS sequence"/>
</dbReference>
<evidence type="ECO:0000256" key="1">
    <source>
        <dbReference type="SAM" id="MobiDB-lite"/>
    </source>
</evidence>
<name>A0A0P7WI28_SCLFO</name>
<feature type="region of interest" description="Disordered" evidence="1">
    <location>
        <begin position="149"/>
        <end position="244"/>
    </location>
</feature>
<gene>
    <name evidence="2" type="ORF">Z043_118451</name>
</gene>
<proteinExistence type="predicted"/>
<evidence type="ECO:0000313" key="2">
    <source>
        <dbReference type="EMBL" id="KPP63303.1"/>
    </source>
</evidence>
<evidence type="ECO:0000313" key="3">
    <source>
        <dbReference type="Proteomes" id="UP000034805"/>
    </source>
</evidence>
<feature type="compositionally biased region" description="Polar residues" evidence="1">
    <location>
        <begin position="202"/>
        <end position="213"/>
    </location>
</feature>
<feature type="region of interest" description="Disordered" evidence="1">
    <location>
        <begin position="35"/>
        <end position="58"/>
    </location>
</feature>
<accession>A0A0P7WI28</accession>
<organism evidence="2 3">
    <name type="scientific">Scleropages formosus</name>
    <name type="common">Asian bonytongue</name>
    <name type="synonym">Osteoglossum formosum</name>
    <dbReference type="NCBI Taxonomy" id="113540"/>
    <lineage>
        <taxon>Eukaryota</taxon>
        <taxon>Metazoa</taxon>
        <taxon>Chordata</taxon>
        <taxon>Craniata</taxon>
        <taxon>Vertebrata</taxon>
        <taxon>Euteleostomi</taxon>
        <taxon>Actinopterygii</taxon>
        <taxon>Neopterygii</taxon>
        <taxon>Teleostei</taxon>
        <taxon>Osteoglossocephala</taxon>
        <taxon>Osteoglossomorpha</taxon>
        <taxon>Osteoglossiformes</taxon>
        <taxon>Osteoglossidae</taxon>
        <taxon>Scleropages</taxon>
    </lineage>
</organism>
<dbReference type="AlphaFoldDB" id="A0A0P7WI28"/>
<dbReference type="EMBL" id="JARO02008000">
    <property type="protein sequence ID" value="KPP63303.1"/>
    <property type="molecule type" value="Genomic_DNA"/>
</dbReference>